<dbReference type="EC" id="2.7.11.1" evidence="7"/>
<dbReference type="AlphaFoldDB" id="A0A517TSE2"/>
<dbReference type="InterPro" id="IPR008271">
    <property type="entry name" value="Ser/Thr_kinase_AS"/>
</dbReference>
<keyword evidence="3 7" id="KW-0418">Kinase</keyword>
<evidence type="ECO:0000256" key="4">
    <source>
        <dbReference type="ARBA" id="ARBA00022840"/>
    </source>
</evidence>
<gene>
    <name evidence="7" type="primary">pknB_2</name>
    <name evidence="7" type="ORF">I41_04530</name>
</gene>
<accession>A0A517TSE2</accession>
<dbReference type="OrthoDB" id="6111975at2"/>
<keyword evidence="2 5" id="KW-0547">Nucleotide-binding</keyword>
<dbReference type="GO" id="GO:0004674">
    <property type="term" value="F:protein serine/threonine kinase activity"/>
    <property type="evidence" value="ECO:0007669"/>
    <property type="project" value="UniProtKB-EC"/>
</dbReference>
<evidence type="ECO:0000256" key="1">
    <source>
        <dbReference type="ARBA" id="ARBA00022679"/>
    </source>
</evidence>
<dbReference type="PANTHER" id="PTHR43289">
    <property type="entry name" value="MITOGEN-ACTIVATED PROTEIN KINASE KINASE KINASE 20-RELATED"/>
    <property type="match status" value="1"/>
</dbReference>
<feature type="binding site" evidence="5">
    <location>
        <position position="158"/>
    </location>
    <ligand>
        <name>ATP</name>
        <dbReference type="ChEBI" id="CHEBI:30616"/>
    </ligand>
</feature>
<proteinExistence type="predicted"/>
<evidence type="ECO:0000256" key="3">
    <source>
        <dbReference type="ARBA" id="ARBA00022777"/>
    </source>
</evidence>
<dbReference type="RefSeq" id="WP_145430467.1">
    <property type="nucleotide sequence ID" value="NZ_CP036339.1"/>
</dbReference>
<evidence type="ECO:0000259" key="6">
    <source>
        <dbReference type="PROSITE" id="PS50011"/>
    </source>
</evidence>
<keyword evidence="1 7" id="KW-0808">Transferase</keyword>
<evidence type="ECO:0000256" key="5">
    <source>
        <dbReference type="PROSITE-ProRule" id="PRU10141"/>
    </source>
</evidence>
<dbReference type="GO" id="GO:0005524">
    <property type="term" value="F:ATP binding"/>
    <property type="evidence" value="ECO:0007669"/>
    <property type="project" value="UniProtKB-UniRule"/>
</dbReference>
<evidence type="ECO:0000313" key="7">
    <source>
        <dbReference type="EMBL" id="QDT71296.1"/>
    </source>
</evidence>
<dbReference type="PROSITE" id="PS00107">
    <property type="entry name" value="PROTEIN_KINASE_ATP"/>
    <property type="match status" value="1"/>
</dbReference>
<evidence type="ECO:0000313" key="8">
    <source>
        <dbReference type="Proteomes" id="UP000317909"/>
    </source>
</evidence>
<keyword evidence="4 5" id="KW-0067">ATP-binding</keyword>
<dbReference type="PROSITE" id="PS00108">
    <property type="entry name" value="PROTEIN_KINASE_ST"/>
    <property type="match status" value="1"/>
</dbReference>
<dbReference type="CDD" id="cd14014">
    <property type="entry name" value="STKc_PknB_like"/>
    <property type="match status" value="1"/>
</dbReference>
<name>A0A517TSE2_9BACT</name>
<dbReference type="PROSITE" id="PS50011">
    <property type="entry name" value="PROTEIN_KINASE_DOM"/>
    <property type="match status" value="1"/>
</dbReference>
<reference evidence="7 8" key="1">
    <citation type="submission" date="2019-02" db="EMBL/GenBank/DDBJ databases">
        <title>Deep-cultivation of Planctomycetes and their phenomic and genomic characterization uncovers novel biology.</title>
        <authorList>
            <person name="Wiegand S."/>
            <person name="Jogler M."/>
            <person name="Boedeker C."/>
            <person name="Pinto D."/>
            <person name="Vollmers J."/>
            <person name="Rivas-Marin E."/>
            <person name="Kohn T."/>
            <person name="Peeters S.H."/>
            <person name="Heuer A."/>
            <person name="Rast P."/>
            <person name="Oberbeckmann S."/>
            <person name="Bunk B."/>
            <person name="Jeske O."/>
            <person name="Meyerdierks A."/>
            <person name="Storesund J.E."/>
            <person name="Kallscheuer N."/>
            <person name="Luecker S."/>
            <person name="Lage O.M."/>
            <person name="Pohl T."/>
            <person name="Merkel B.J."/>
            <person name="Hornburger P."/>
            <person name="Mueller R.-W."/>
            <person name="Bruemmer F."/>
            <person name="Labrenz M."/>
            <person name="Spormann A.M."/>
            <person name="Op den Camp H."/>
            <person name="Overmann J."/>
            <person name="Amann R."/>
            <person name="Jetten M.S.M."/>
            <person name="Mascher T."/>
            <person name="Medema M.H."/>
            <person name="Devos D.P."/>
            <person name="Kaster A.-K."/>
            <person name="Ovreas L."/>
            <person name="Rohde M."/>
            <person name="Galperin M.Y."/>
            <person name="Jogler C."/>
        </authorList>
    </citation>
    <scope>NUCLEOTIDE SEQUENCE [LARGE SCALE GENOMIC DNA]</scope>
    <source>
        <strain evidence="7 8">I41</strain>
    </source>
</reference>
<feature type="domain" description="Protein kinase" evidence="6">
    <location>
        <begin position="129"/>
        <end position="396"/>
    </location>
</feature>
<keyword evidence="8" id="KW-1185">Reference proteome</keyword>
<dbReference type="InterPro" id="IPR011009">
    <property type="entry name" value="Kinase-like_dom_sf"/>
</dbReference>
<dbReference type="KEGG" id="llh:I41_04530"/>
<dbReference type="EMBL" id="CP036339">
    <property type="protein sequence ID" value="QDT71296.1"/>
    <property type="molecule type" value="Genomic_DNA"/>
</dbReference>
<dbReference type="InterPro" id="IPR017441">
    <property type="entry name" value="Protein_kinase_ATP_BS"/>
</dbReference>
<dbReference type="SUPFAM" id="SSF56112">
    <property type="entry name" value="Protein kinase-like (PK-like)"/>
    <property type="match status" value="1"/>
</dbReference>
<organism evidence="7 8">
    <name type="scientific">Lacipirellula limnantheis</name>
    <dbReference type="NCBI Taxonomy" id="2528024"/>
    <lineage>
        <taxon>Bacteria</taxon>
        <taxon>Pseudomonadati</taxon>
        <taxon>Planctomycetota</taxon>
        <taxon>Planctomycetia</taxon>
        <taxon>Pirellulales</taxon>
        <taxon>Lacipirellulaceae</taxon>
        <taxon>Lacipirellula</taxon>
    </lineage>
</organism>
<dbReference type="SMART" id="SM00220">
    <property type="entry name" value="S_TKc"/>
    <property type="match status" value="1"/>
</dbReference>
<protein>
    <submittedName>
        <fullName evidence="7">Serine/threonine-protein kinase PknB</fullName>
        <ecNumber evidence="7">2.7.11.1</ecNumber>
    </submittedName>
</protein>
<sequence>MDPSPTRQLALVVARYDRARGGSVLRRQLLDEWPHPELRERLHLALWQCDLARSTSGVNRAAMFAEAATELADRGLLSKLCRAVHGDTAELGGACYWEDYSELGISADELQLRLDGELLHLGSVLHERYVIDARLGQGAFGVVYRGEDPAAQRSVAIKVPRGGDRQGRERAARLLRREVDVLRAASGLGTPALLDVVLVGEDLPAIVMEFVEGTRLTQWLRQTPIAPRESAELVKQLAETVDRLDRAGFVHRDLKPDNIVVRPTGKPCLLDMGVAFAEADRFTTEGFVVGTLNYMAPEGLLGMTSQLDGRSDVWSLGAIFYEVLTRKTLQCIGNREEALVASVAIHIDRPSFPKETPQSLQKICLRCLAREANERFSSAGELAAALGRWGSAPETINEQGSAQQLIGWRLGMKYGAALENLAYFGRHLHQMGNLASATGMTTAPALQALGMARGFAFGLVIAYDDLRKLALPPGVALPALEHSRKLQESFYKKDQSIETAEWLRAKLPELHAHLESAYCSLVEGLRTASDAASACCEMAARCTLLLLSQEDYDELDAVWLRTGIGGDEWQQFKETFERGPTAKESLIRLDKAVERRLHFGEPATFGENDLLRLFLK</sequence>
<evidence type="ECO:0000256" key="2">
    <source>
        <dbReference type="ARBA" id="ARBA00022741"/>
    </source>
</evidence>
<dbReference type="Pfam" id="PF00069">
    <property type="entry name" value="Pkinase"/>
    <property type="match status" value="1"/>
</dbReference>
<dbReference type="PANTHER" id="PTHR43289:SF30">
    <property type="entry name" value="NON-SPECIFIC SERINE_THREONINE PROTEIN KINASE"/>
    <property type="match status" value="1"/>
</dbReference>
<dbReference type="Gene3D" id="3.30.200.20">
    <property type="entry name" value="Phosphorylase Kinase, domain 1"/>
    <property type="match status" value="1"/>
</dbReference>
<dbReference type="Proteomes" id="UP000317909">
    <property type="component" value="Chromosome"/>
</dbReference>
<dbReference type="Gene3D" id="1.10.510.10">
    <property type="entry name" value="Transferase(Phosphotransferase) domain 1"/>
    <property type="match status" value="1"/>
</dbReference>
<dbReference type="InterPro" id="IPR000719">
    <property type="entry name" value="Prot_kinase_dom"/>
</dbReference>